<dbReference type="AlphaFoldDB" id="A0A930HZK7"/>
<proteinExistence type="predicted"/>
<evidence type="ECO:0000313" key="2">
    <source>
        <dbReference type="EMBL" id="MBF1415238.1"/>
    </source>
</evidence>
<dbReference type="Proteomes" id="UP000757461">
    <property type="component" value="Unassembled WGS sequence"/>
</dbReference>
<keyword evidence="1" id="KW-0732">Signal</keyword>
<evidence type="ECO:0000256" key="1">
    <source>
        <dbReference type="SAM" id="SignalP"/>
    </source>
</evidence>
<accession>A0A930HZK7</accession>
<dbReference type="Pfam" id="PF11276">
    <property type="entry name" value="DUF3078"/>
    <property type="match status" value="1"/>
</dbReference>
<dbReference type="EMBL" id="JABZSQ010000110">
    <property type="protein sequence ID" value="MBF1415238.1"/>
    <property type="molecule type" value="Genomic_DNA"/>
</dbReference>
<feature type="signal peptide" evidence="1">
    <location>
        <begin position="1"/>
        <end position="19"/>
    </location>
</feature>
<evidence type="ECO:0000313" key="3">
    <source>
        <dbReference type="Proteomes" id="UP000757461"/>
    </source>
</evidence>
<sequence>MRLRILLSVFFLVSLGAAAQQRRVSVVKDDVPSTGVAKQYADSLAWLKDSIFSVKNTKKQSKIRGRGSSRLFLPLTFYRDVAGNMFSLGKPESSYDTELMRLYLTRPDLVWTTNDAVQAQQTKLNEIEQPIVHDVHLVEKVNDKPVEPAIVPVEVMVVHPNFWTYSGSYSLQFLQNYVSDNWYKGGESNYAALAAVVMDANYNNKQKVKWSNRLELKYGMQSSRSDSLHSVKSTDDLIRLTSKFGLQATKKWYYTVQFIGYTQFGKSYRSNDPTVYSAFLSPANINISLGMDYSADWLGHRLKGTFHIAPLAYNLKYTRMLELSDRLGIGTGHHFLHDFGSECTIDLEWKLLEMLTWRTRLYGYTTYRRSEVEWENTFSFQFNRYISTQLFIYPRFDDGVARDSHHAYFQLKEFASVGFQFSF</sequence>
<reference evidence="2" key="1">
    <citation type="submission" date="2020-04" db="EMBL/GenBank/DDBJ databases">
        <title>Deep metagenomics examines the oral microbiome during advanced dental caries in children, revealing novel taxa and co-occurrences with host molecules.</title>
        <authorList>
            <person name="Baker J.L."/>
            <person name="Morton J.T."/>
            <person name="Dinis M."/>
            <person name="Alvarez R."/>
            <person name="Tran N.C."/>
            <person name="Knight R."/>
            <person name="Edlund A."/>
        </authorList>
    </citation>
    <scope>NUCLEOTIDE SEQUENCE</scope>
    <source>
        <strain evidence="2">JCVI_25_bin.9</strain>
    </source>
</reference>
<feature type="chain" id="PRO_5037158953" evidence="1">
    <location>
        <begin position="20"/>
        <end position="423"/>
    </location>
</feature>
<organism evidence="2 3">
    <name type="scientific">Prevotella histicola</name>
    <dbReference type="NCBI Taxonomy" id="470565"/>
    <lineage>
        <taxon>Bacteria</taxon>
        <taxon>Pseudomonadati</taxon>
        <taxon>Bacteroidota</taxon>
        <taxon>Bacteroidia</taxon>
        <taxon>Bacteroidales</taxon>
        <taxon>Prevotellaceae</taxon>
        <taxon>Prevotella</taxon>
    </lineage>
</organism>
<protein>
    <submittedName>
        <fullName evidence="2">DUF3078 domain-containing protein</fullName>
    </submittedName>
</protein>
<gene>
    <name evidence="2" type="ORF">HXN33_06620</name>
</gene>
<comment type="caution">
    <text evidence="2">The sequence shown here is derived from an EMBL/GenBank/DDBJ whole genome shotgun (WGS) entry which is preliminary data.</text>
</comment>
<dbReference type="InterPro" id="IPR021428">
    <property type="entry name" value="DUF3078"/>
</dbReference>
<name>A0A930HZK7_9BACT</name>